<comment type="caution">
    <text evidence="2">The sequence shown here is derived from an EMBL/GenBank/DDBJ whole genome shotgun (WGS) entry which is preliminary data.</text>
</comment>
<reference evidence="2 3" key="1">
    <citation type="journal article" date="2023" name="Plants (Basel)">
        <title>Bridging the Gap: Combining Genomics and Transcriptomics Approaches to Understand Stylosanthes scabra, an Orphan Legume from the Brazilian Caatinga.</title>
        <authorList>
            <person name="Ferreira-Neto J.R.C."/>
            <person name="da Silva M.D."/>
            <person name="Binneck E."/>
            <person name="de Melo N.F."/>
            <person name="da Silva R.H."/>
            <person name="de Melo A.L.T.M."/>
            <person name="Pandolfi V."/>
            <person name="Bustamante F.O."/>
            <person name="Brasileiro-Vidal A.C."/>
            <person name="Benko-Iseppon A.M."/>
        </authorList>
    </citation>
    <scope>NUCLEOTIDE SEQUENCE [LARGE SCALE GENOMIC DNA]</scope>
    <source>
        <tissue evidence="2">Leaves</tissue>
    </source>
</reference>
<name>A0ABU6V9B1_9FABA</name>
<organism evidence="2 3">
    <name type="scientific">Stylosanthes scabra</name>
    <dbReference type="NCBI Taxonomy" id="79078"/>
    <lineage>
        <taxon>Eukaryota</taxon>
        <taxon>Viridiplantae</taxon>
        <taxon>Streptophyta</taxon>
        <taxon>Embryophyta</taxon>
        <taxon>Tracheophyta</taxon>
        <taxon>Spermatophyta</taxon>
        <taxon>Magnoliopsida</taxon>
        <taxon>eudicotyledons</taxon>
        <taxon>Gunneridae</taxon>
        <taxon>Pentapetalae</taxon>
        <taxon>rosids</taxon>
        <taxon>fabids</taxon>
        <taxon>Fabales</taxon>
        <taxon>Fabaceae</taxon>
        <taxon>Papilionoideae</taxon>
        <taxon>50 kb inversion clade</taxon>
        <taxon>dalbergioids sensu lato</taxon>
        <taxon>Dalbergieae</taxon>
        <taxon>Pterocarpus clade</taxon>
        <taxon>Stylosanthes</taxon>
    </lineage>
</organism>
<keyword evidence="1" id="KW-0812">Transmembrane</keyword>
<accession>A0ABU6V9B1</accession>
<keyword evidence="1" id="KW-1133">Transmembrane helix</keyword>
<sequence length="205" mass="22662">MNGIRGLAPFLYIILINGVLVISRFGPFQAKPLAKLKTNFPSSWEYPPYHGLVVSISDPFGAKIEIRVVSLNLLVLPTWTTCKRYNDAHNDGVQHFLFGPATRPNIVIAGPIRIGPMEFEVGACGSMWSRWADRVVPPLEARSGGTRKWWSPPAKAAGGLPKMEGDMAYQSKEGHHATGGSQAERRSFATAVSSKVRLEDWWFRG</sequence>
<feature type="transmembrane region" description="Helical" evidence="1">
    <location>
        <begin position="6"/>
        <end position="26"/>
    </location>
</feature>
<keyword evidence="1" id="KW-0472">Membrane</keyword>
<dbReference type="EMBL" id="JASCZI010151065">
    <property type="protein sequence ID" value="MED6168513.1"/>
    <property type="molecule type" value="Genomic_DNA"/>
</dbReference>
<keyword evidence="3" id="KW-1185">Reference proteome</keyword>
<evidence type="ECO:0000313" key="3">
    <source>
        <dbReference type="Proteomes" id="UP001341840"/>
    </source>
</evidence>
<protein>
    <submittedName>
        <fullName evidence="2">Uncharacterized protein</fullName>
    </submittedName>
</protein>
<evidence type="ECO:0000256" key="1">
    <source>
        <dbReference type="SAM" id="Phobius"/>
    </source>
</evidence>
<proteinExistence type="predicted"/>
<evidence type="ECO:0000313" key="2">
    <source>
        <dbReference type="EMBL" id="MED6168513.1"/>
    </source>
</evidence>
<gene>
    <name evidence="2" type="ORF">PIB30_012240</name>
</gene>
<dbReference type="Proteomes" id="UP001341840">
    <property type="component" value="Unassembled WGS sequence"/>
</dbReference>